<evidence type="ECO:0000313" key="2">
    <source>
        <dbReference type="EMBL" id="EHB01811.1"/>
    </source>
</evidence>
<dbReference type="STRING" id="10181.G5AXQ0"/>
<evidence type="ECO:0000259" key="1">
    <source>
        <dbReference type="PROSITE" id="PS50024"/>
    </source>
</evidence>
<dbReference type="Gene3D" id="3.30.70.960">
    <property type="entry name" value="SEA domain"/>
    <property type="match status" value="3"/>
</dbReference>
<sequence length="437" mass="48228">AAGPILAPFTINFTILNLEYEKDMHETGSQTFNFTDRVLQKALRRLFKNTTISPLYSGCRLTLLRPEKDGSATGVDIVCTYHPEPMGLKLDREQLYWELSQLTHEVTHLGHYSLEKNSLYVDGYTNRTVVATPSVYIPALTQHTLSSSSPAAPTGPALVPFTLNFTITNLPYEEDMQPGESGRFSTMEKVLQDLLRPLFKNTTVGSLFSACTLTLLRSEKGGSATGVDTVCTYHPGPVGPTLDRKQLYRELIQLTHNVTQLGSYTLDQNSLYINGYTHQTAGTTPSGLHSQAHCPLCSTGLTQHGLSSLSSPAAATEPPLVPFTLNFTITNLPYEEDMWPPGSWRFNNTEKGLQDLLKPLFKNTAVASLYSGCRLILLRPKKDKASTGVDMVCTYHSDPAGPGLDREQLHWELRQGTHGVTQLGPYTLDQDSLYING</sequence>
<dbReference type="InterPro" id="IPR036364">
    <property type="entry name" value="SEA_dom_sf"/>
</dbReference>
<gene>
    <name evidence="2" type="ORF">GW7_11096</name>
</gene>
<reference evidence="2 3" key="1">
    <citation type="journal article" date="2011" name="Nature">
        <title>Genome sequencing reveals insights into physiology and longevity of the naked mole rat.</title>
        <authorList>
            <person name="Kim E.B."/>
            <person name="Fang X."/>
            <person name="Fushan A.A."/>
            <person name="Huang Z."/>
            <person name="Lobanov A.V."/>
            <person name="Han L."/>
            <person name="Marino S.M."/>
            <person name="Sun X."/>
            <person name="Turanov A.A."/>
            <person name="Yang P."/>
            <person name="Yim S.H."/>
            <person name="Zhao X."/>
            <person name="Kasaikina M.V."/>
            <person name="Stoletzki N."/>
            <person name="Peng C."/>
            <person name="Polak P."/>
            <person name="Xiong Z."/>
            <person name="Kiezun A."/>
            <person name="Zhu Y."/>
            <person name="Chen Y."/>
            <person name="Kryukov G.V."/>
            <person name="Zhang Q."/>
            <person name="Peshkin L."/>
            <person name="Yang L."/>
            <person name="Bronson R.T."/>
            <person name="Buffenstein R."/>
            <person name="Wang B."/>
            <person name="Han C."/>
            <person name="Li Q."/>
            <person name="Chen L."/>
            <person name="Zhao W."/>
            <person name="Sunyaev S.R."/>
            <person name="Park T.J."/>
            <person name="Zhang G."/>
            <person name="Wang J."/>
            <person name="Gladyshev V.N."/>
        </authorList>
    </citation>
    <scope>NUCLEOTIDE SEQUENCE [LARGE SCALE GENOMIC DNA]</scope>
</reference>
<dbReference type="Pfam" id="PF01390">
    <property type="entry name" value="SEA"/>
    <property type="match status" value="3"/>
</dbReference>
<feature type="domain" description="SEA" evidence="1">
    <location>
        <begin position="5"/>
        <end position="126"/>
    </location>
</feature>
<dbReference type="Proteomes" id="UP000006813">
    <property type="component" value="Unassembled WGS sequence"/>
</dbReference>
<dbReference type="PROSITE" id="PS50024">
    <property type="entry name" value="SEA"/>
    <property type="match status" value="3"/>
</dbReference>
<evidence type="ECO:0000313" key="3">
    <source>
        <dbReference type="Proteomes" id="UP000006813"/>
    </source>
</evidence>
<dbReference type="SUPFAM" id="SSF82671">
    <property type="entry name" value="SEA domain"/>
    <property type="match status" value="3"/>
</dbReference>
<dbReference type="PANTHER" id="PTHR14672:SF1">
    <property type="entry name" value="MUCIN-16"/>
    <property type="match status" value="1"/>
</dbReference>
<dbReference type="PANTHER" id="PTHR14672">
    <property type="entry name" value="MUCIN-16"/>
    <property type="match status" value="1"/>
</dbReference>
<organism evidence="2 3">
    <name type="scientific">Heterocephalus glaber</name>
    <name type="common">Naked mole rat</name>
    <dbReference type="NCBI Taxonomy" id="10181"/>
    <lineage>
        <taxon>Eukaryota</taxon>
        <taxon>Metazoa</taxon>
        <taxon>Chordata</taxon>
        <taxon>Craniata</taxon>
        <taxon>Vertebrata</taxon>
        <taxon>Euteleostomi</taxon>
        <taxon>Mammalia</taxon>
        <taxon>Eutheria</taxon>
        <taxon>Euarchontoglires</taxon>
        <taxon>Glires</taxon>
        <taxon>Rodentia</taxon>
        <taxon>Hystricomorpha</taxon>
        <taxon>Bathyergidae</taxon>
        <taxon>Heterocephalus</taxon>
    </lineage>
</organism>
<feature type="domain" description="SEA" evidence="1">
    <location>
        <begin position="319"/>
        <end position="437"/>
    </location>
</feature>
<feature type="non-terminal residue" evidence="2">
    <location>
        <position position="1"/>
    </location>
</feature>
<dbReference type="InParanoid" id="G5AXQ0"/>
<protein>
    <submittedName>
        <fullName evidence="2">Mucin-16</fullName>
    </submittedName>
</protein>
<feature type="non-terminal residue" evidence="2">
    <location>
        <position position="437"/>
    </location>
</feature>
<feature type="domain" description="SEA" evidence="1">
    <location>
        <begin position="157"/>
        <end position="278"/>
    </location>
</feature>
<accession>G5AXQ0</accession>
<dbReference type="EMBL" id="JH167410">
    <property type="protein sequence ID" value="EHB01811.1"/>
    <property type="molecule type" value="Genomic_DNA"/>
</dbReference>
<dbReference type="InterPro" id="IPR028850">
    <property type="entry name" value="MUC16"/>
</dbReference>
<dbReference type="InterPro" id="IPR000082">
    <property type="entry name" value="SEA_dom"/>
</dbReference>
<name>G5AXQ0_HETGA</name>
<proteinExistence type="predicted"/>
<dbReference type="AlphaFoldDB" id="G5AXQ0"/>
<dbReference type="FunFam" id="3.30.70.960:FF:000003">
    <property type="entry name" value="MUC16 isoform 1"/>
    <property type="match status" value="3"/>
</dbReference>